<dbReference type="EMBL" id="JBEFKJ010000037">
    <property type="protein sequence ID" value="KAL2037760.1"/>
    <property type="molecule type" value="Genomic_DNA"/>
</dbReference>
<comment type="caution">
    <text evidence="1">The sequence shown here is derived from an EMBL/GenBank/DDBJ whole genome shotgun (WGS) entry which is preliminary data.</text>
</comment>
<dbReference type="Proteomes" id="UP001590950">
    <property type="component" value="Unassembled WGS sequence"/>
</dbReference>
<evidence type="ECO:0000313" key="2">
    <source>
        <dbReference type="Proteomes" id="UP001590950"/>
    </source>
</evidence>
<name>A0ABR3ZVY5_9LECA</name>
<accession>A0ABR3ZVY5</accession>
<protein>
    <submittedName>
        <fullName evidence="1">Uncharacterized protein</fullName>
    </submittedName>
</protein>
<evidence type="ECO:0000313" key="1">
    <source>
        <dbReference type="EMBL" id="KAL2037760.1"/>
    </source>
</evidence>
<reference evidence="1 2" key="1">
    <citation type="submission" date="2024-09" db="EMBL/GenBank/DDBJ databases">
        <title>Rethinking Asexuality: The Enigmatic Case of Functional Sexual Genes in Lepraria (Stereocaulaceae).</title>
        <authorList>
            <person name="Doellman M."/>
            <person name="Sun Y."/>
            <person name="Barcenas-Pena A."/>
            <person name="Lumbsch H.T."/>
            <person name="Grewe F."/>
        </authorList>
    </citation>
    <scope>NUCLEOTIDE SEQUENCE [LARGE SCALE GENOMIC DNA]</scope>
    <source>
        <strain evidence="1 2">Mercado 3170</strain>
    </source>
</reference>
<proteinExistence type="predicted"/>
<sequence>MQYMTSSCNLLSIKRLLSAGILYLCMLFSRHLSGAGHLDTTKSSSHIVIAITTSQHFISQDPRQYGYVLSIRLTTVYVMDLSSGLVWLFLMIERVCKASSID</sequence>
<gene>
    <name evidence="1" type="ORF">N7G274_009485</name>
</gene>
<keyword evidence="2" id="KW-1185">Reference proteome</keyword>
<organism evidence="1 2">
    <name type="scientific">Stereocaulon virgatum</name>
    <dbReference type="NCBI Taxonomy" id="373712"/>
    <lineage>
        <taxon>Eukaryota</taxon>
        <taxon>Fungi</taxon>
        <taxon>Dikarya</taxon>
        <taxon>Ascomycota</taxon>
        <taxon>Pezizomycotina</taxon>
        <taxon>Lecanoromycetes</taxon>
        <taxon>OSLEUM clade</taxon>
        <taxon>Lecanoromycetidae</taxon>
        <taxon>Lecanorales</taxon>
        <taxon>Lecanorineae</taxon>
        <taxon>Stereocaulaceae</taxon>
        <taxon>Stereocaulon</taxon>
    </lineage>
</organism>